<evidence type="ECO:0000313" key="7">
    <source>
        <dbReference type="EMBL" id="KAG1897087.1"/>
    </source>
</evidence>
<dbReference type="PROSITE" id="PS50245">
    <property type="entry name" value="CAP_GLY_2"/>
    <property type="match status" value="1"/>
</dbReference>
<dbReference type="Pfam" id="PF14560">
    <property type="entry name" value="Ubiquitin_2"/>
    <property type="match status" value="1"/>
</dbReference>
<sequence length="614" mass="69168">MQSNTDSSAISGTISRLSHVDDMEPEEATIPNHVNYRYWQLVQEMAKIVQSIGPPRGSSSPIGRLPTEILAEIFLYCIPEDANWAPAPDLAPMQLTAVCRQWREIAVNMPNLWRRLRLEIGHGDWQQRAFCYESYLKRSRGRQLSLTLECDNNNWTELRSLLQPHVNQISSLHVGLFSDAGSFPLVLADFGGLEELAIYPDGDDPAPALDNIEDSITHLPPNMRSLRLLDVLLEFRTLTSLNSPSWAGLTNLEVSVEGLVRLPRLLRLCPNLSSLTMIGVFKVANETSGQLTHNKLQSLRISGDLYMRSVLFGLLGLFDSVTLPNLRIVEVSNIGGWAHKEFKAFIERSQCPLESLIFGGGARTTAQQRAEYVTLFPSLELVVDPMRSEQRIFEFTIFLCLLKMTSIVKLFVMSPDTRSERRFDLHAKLELITGIPIQNQKILLHNGDDDSQVVAQLDHDAKPLDVRDFQTIKVVDANLSTSFTTGCKRRRRVCIYNLTGQLSDVSQVEKLELSDDAYAQRTDSVLAYKQRHKAESTEPGFNKRGAVRFFGQTEFAAGLWVGVEYDEPMGKNDGPLKGVQYITCRPNYGVFVRPTKVTVGDFPVEEIYFDDEEI</sequence>
<evidence type="ECO:0000256" key="3">
    <source>
        <dbReference type="ARBA" id="ARBA00023186"/>
    </source>
</evidence>
<dbReference type="Gene3D" id="2.30.30.190">
    <property type="entry name" value="CAP Gly-rich-like domain"/>
    <property type="match status" value="1"/>
</dbReference>
<dbReference type="GO" id="GO:0005938">
    <property type="term" value="C:cell cortex"/>
    <property type="evidence" value="ECO:0007669"/>
    <property type="project" value="TreeGrafter"/>
</dbReference>
<keyword evidence="8" id="KW-1185">Reference proteome</keyword>
<evidence type="ECO:0000259" key="6">
    <source>
        <dbReference type="PROSITE" id="PS50245"/>
    </source>
</evidence>
<dbReference type="InterPro" id="IPR000938">
    <property type="entry name" value="CAP-Gly_domain"/>
</dbReference>
<dbReference type="Pfam" id="PF01302">
    <property type="entry name" value="CAP_GLY"/>
    <property type="match status" value="1"/>
</dbReference>
<dbReference type="Pfam" id="PF12937">
    <property type="entry name" value="F-box-like"/>
    <property type="match status" value="1"/>
</dbReference>
<organism evidence="7 8">
    <name type="scientific">Suillus fuscotomentosus</name>
    <dbReference type="NCBI Taxonomy" id="1912939"/>
    <lineage>
        <taxon>Eukaryota</taxon>
        <taxon>Fungi</taxon>
        <taxon>Dikarya</taxon>
        <taxon>Basidiomycota</taxon>
        <taxon>Agaricomycotina</taxon>
        <taxon>Agaricomycetes</taxon>
        <taxon>Agaricomycetidae</taxon>
        <taxon>Boletales</taxon>
        <taxon>Suillineae</taxon>
        <taxon>Suillaceae</taxon>
        <taxon>Suillus</taxon>
    </lineage>
</organism>
<dbReference type="SUPFAM" id="SSF81383">
    <property type="entry name" value="F-box domain"/>
    <property type="match status" value="1"/>
</dbReference>
<comment type="caution">
    <text evidence="7">The sequence shown here is derived from an EMBL/GenBank/DDBJ whole genome shotgun (WGS) entry which is preliminary data.</text>
</comment>
<dbReference type="PROSITE" id="PS50181">
    <property type="entry name" value="FBOX"/>
    <property type="match status" value="1"/>
</dbReference>
<keyword evidence="3" id="KW-0143">Chaperone</keyword>
<dbReference type="Gene3D" id="3.10.20.90">
    <property type="entry name" value="Phosphatidylinositol 3-kinase Catalytic Subunit, Chain A, domain 1"/>
    <property type="match status" value="1"/>
</dbReference>
<dbReference type="InterPro" id="IPR000626">
    <property type="entry name" value="Ubiquitin-like_dom"/>
</dbReference>
<comment type="subcellular location">
    <subcellularLocation>
        <location evidence="1">Cytoplasm</location>
    </subcellularLocation>
</comment>
<dbReference type="PANTHER" id="PTHR18916">
    <property type="entry name" value="DYNACTIN 1-RELATED MICROTUBULE-BINDING"/>
    <property type="match status" value="1"/>
</dbReference>
<dbReference type="GO" id="GO:0005634">
    <property type="term" value="C:nucleus"/>
    <property type="evidence" value="ECO:0007669"/>
    <property type="project" value="TreeGrafter"/>
</dbReference>
<feature type="domain" description="F-box" evidence="5">
    <location>
        <begin position="59"/>
        <end position="116"/>
    </location>
</feature>
<dbReference type="PANTHER" id="PTHR18916:SF85">
    <property type="entry name" value="TUBULIN-FOLDING COFACTOR B"/>
    <property type="match status" value="1"/>
</dbReference>
<comment type="similarity">
    <text evidence="4">Belongs to the TBCB family.</text>
</comment>
<evidence type="ECO:0000259" key="5">
    <source>
        <dbReference type="PROSITE" id="PS50181"/>
    </source>
</evidence>
<gene>
    <name evidence="7" type="ORF">F5891DRAFT_1192264</name>
</gene>
<dbReference type="InterPro" id="IPR036859">
    <property type="entry name" value="CAP-Gly_dom_sf"/>
</dbReference>
<dbReference type="GO" id="GO:0035371">
    <property type="term" value="C:microtubule plus-end"/>
    <property type="evidence" value="ECO:0007669"/>
    <property type="project" value="TreeGrafter"/>
</dbReference>
<feature type="domain" description="CAP-Gly" evidence="6">
    <location>
        <begin position="551"/>
        <end position="593"/>
    </location>
</feature>
<dbReference type="SUPFAM" id="SSF74924">
    <property type="entry name" value="Cap-Gly domain"/>
    <property type="match status" value="1"/>
</dbReference>
<proteinExistence type="inferred from homology"/>
<dbReference type="RefSeq" id="XP_041222663.1">
    <property type="nucleotide sequence ID" value="XM_041367583.1"/>
</dbReference>
<dbReference type="EMBL" id="JABBWK010000049">
    <property type="protein sequence ID" value="KAG1897087.1"/>
    <property type="molecule type" value="Genomic_DNA"/>
</dbReference>
<dbReference type="Gene3D" id="1.20.1280.50">
    <property type="match status" value="1"/>
</dbReference>
<protein>
    <recommendedName>
        <fullName evidence="9">CAP-Gly domain-containing protein</fullName>
    </recommendedName>
</protein>
<dbReference type="GO" id="GO:0051010">
    <property type="term" value="F:microtubule plus-end binding"/>
    <property type="evidence" value="ECO:0007669"/>
    <property type="project" value="TreeGrafter"/>
</dbReference>
<dbReference type="InterPro" id="IPR029071">
    <property type="entry name" value="Ubiquitin-like_domsf"/>
</dbReference>
<evidence type="ECO:0000256" key="4">
    <source>
        <dbReference type="ARBA" id="ARBA00025779"/>
    </source>
</evidence>
<dbReference type="InterPro" id="IPR001810">
    <property type="entry name" value="F-box_dom"/>
</dbReference>
<dbReference type="Proteomes" id="UP001195769">
    <property type="component" value="Unassembled WGS sequence"/>
</dbReference>
<reference evidence="7" key="1">
    <citation type="journal article" date="2020" name="New Phytol.">
        <title>Comparative genomics reveals dynamic genome evolution in host specialist ectomycorrhizal fungi.</title>
        <authorList>
            <person name="Lofgren L.A."/>
            <person name="Nguyen N.H."/>
            <person name="Vilgalys R."/>
            <person name="Ruytinx J."/>
            <person name="Liao H.L."/>
            <person name="Branco S."/>
            <person name="Kuo A."/>
            <person name="LaButti K."/>
            <person name="Lipzen A."/>
            <person name="Andreopoulos W."/>
            <person name="Pangilinan J."/>
            <person name="Riley R."/>
            <person name="Hundley H."/>
            <person name="Na H."/>
            <person name="Barry K."/>
            <person name="Grigoriev I.V."/>
            <person name="Stajich J.E."/>
            <person name="Kennedy P.G."/>
        </authorList>
    </citation>
    <scope>NUCLEOTIDE SEQUENCE</scope>
    <source>
        <strain evidence="7">FC203</strain>
    </source>
</reference>
<dbReference type="SUPFAM" id="SSF52047">
    <property type="entry name" value="RNI-like"/>
    <property type="match status" value="1"/>
</dbReference>
<dbReference type="GO" id="GO:0031122">
    <property type="term" value="P:cytoplasmic microtubule organization"/>
    <property type="evidence" value="ECO:0007669"/>
    <property type="project" value="TreeGrafter"/>
</dbReference>
<dbReference type="GeneID" id="64661881"/>
<evidence type="ECO:0000256" key="1">
    <source>
        <dbReference type="ARBA" id="ARBA00004496"/>
    </source>
</evidence>
<accession>A0AAD4HHV9</accession>
<evidence type="ECO:0000313" key="8">
    <source>
        <dbReference type="Proteomes" id="UP001195769"/>
    </source>
</evidence>
<evidence type="ECO:0000256" key="2">
    <source>
        <dbReference type="ARBA" id="ARBA00022490"/>
    </source>
</evidence>
<dbReference type="SUPFAM" id="SSF54236">
    <property type="entry name" value="Ubiquitin-like"/>
    <property type="match status" value="1"/>
</dbReference>
<dbReference type="SMART" id="SM01052">
    <property type="entry name" value="CAP_GLY"/>
    <property type="match status" value="1"/>
</dbReference>
<dbReference type="AlphaFoldDB" id="A0AAD4HHV9"/>
<dbReference type="InterPro" id="IPR036047">
    <property type="entry name" value="F-box-like_dom_sf"/>
</dbReference>
<name>A0AAD4HHV9_9AGAM</name>
<evidence type="ECO:0008006" key="9">
    <source>
        <dbReference type="Google" id="ProtNLM"/>
    </source>
</evidence>
<keyword evidence="2" id="KW-0963">Cytoplasm</keyword>